<feature type="compositionally biased region" description="Polar residues" evidence="1">
    <location>
        <begin position="808"/>
        <end position="823"/>
    </location>
</feature>
<feature type="compositionally biased region" description="Low complexity" evidence="1">
    <location>
        <begin position="775"/>
        <end position="785"/>
    </location>
</feature>
<sequence length="823" mass="89302">MADGPHYTCLNPDASHPFEPQAEFTSTTSFALASEDAVQGPVHCHLSSYGNKSPSRGSIHSASESSNITTSTVPHLKRKSGNKHMRQYLHPARVTPSTPAENAPPSQQIDHAVPLRKNLHLQLLRSLTAPSQKRPPASHSSYGIETVTGPPPSFDTRRTLSQERVWTLDRSKSLRATLGNECPESEQQAREAENKTASDTKFSSPATPLLVQSSPDIADTQSVVTPTDGDVVAVMDTRSERGLGVGHSEGDSKSSSESQKSEDLFLNIAKVDAGRPSSSKGDKRRSRISFPFLSGPRPATSHTSETVPLQSDSSLPTARAESISYNSKRSSLQFGQSRGRNEATEQDPTDASNSSQYKRRSSTFFTDTARTTQRANSGLRSNRLVSESGFLDKPKPSEQTESSTVSTTAPSTVWDELDDLKSRIRKLELTGKLPPSSAAAMSTAERPRTATTAATTMSSSPKHTKINTQLQSTIEGVPSNMHPLLHEALGNAKTVVSHDIYQKLQATASDALQLASLTTFDGGSVRNGAPPATERQTRRRVESLCRSLTELTIALSSEPTNRPVSRDHHISPNVVLRSRRYSQNHESMPPVTTRVQSRLDSRRVSNQLGYNHLRHDSPEIESPTALPQYPNSVTRTTRVSGGLRSRRAQGFLDGANDEDEQSPSARPVCRAMTDIAARRASRDHIAKSREYTSVHPMPGKSDMNPTTTPLPAFISRRKYPTAANAEASSPAESPLSTRQSWGRISVVHQDNGTASDSASEAPPSARQRRSLGFASRLGSSVGSRLRAAKSDRVDSRSYREPPLPGSAETASVHSMSREQSYGS</sequence>
<feature type="compositionally biased region" description="Polar residues" evidence="1">
    <location>
        <begin position="199"/>
        <end position="225"/>
    </location>
</feature>
<feature type="region of interest" description="Disordered" evidence="1">
    <location>
        <begin position="45"/>
        <end position="82"/>
    </location>
</feature>
<evidence type="ECO:0000256" key="1">
    <source>
        <dbReference type="SAM" id="MobiDB-lite"/>
    </source>
</evidence>
<keyword evidence="3" id="KW-1185">Reference proteome</keyword>
<feature type="region of interest" description="Disordered" evidence="1">
    <location>
        <begin position="127"/>
        <end position="158"/>
    </location>
</feature>
<feature type="compositionally biased region" description="Basic and acidic residues" evidence="1">
    <location>
        <begin position="187"/>
        <end position="198"/>
    </location>
</feature>
<feature type="compositionally biased region" description="Low complexity" evidence="1">
    <location>
        <begin position="399"/>
        <end position="410"/>
    </location>
</feature>
<dbReference type="Proteomes" id="UP001316803">
    <property type="component" value="Unassembled WGS sequence"/>
</dbReference>
<feature type="compositionally biased region" description="Polar residues" evidence="1">
    <location>
        <begin position="48"/>
        <end position="73"/>
    </location>
</feature>
<feature type="compositionally biased region" description="Polar residues" evidence="1">
    <location>
        <begin position="349"/>
        <end position="385"/>
    </location>
</feature>
<feature type="compositionally biased region" description="Polar residues" evidence="1">
    <location>
        <begin position="300"/>
        <end position="316"/>
    </location>
</feature>
<feature type="compositionally biased region" description="Basic and acidic residues" evidence="1">
    <location>
        <begin position="248"/>
        <end position="263"/>
    </location>
</feature>
<comment type="caution">
    <text evidence="2">The sequence shown here is derived from an EMBL/GenBank/DDBJ whole genome shotgun (WGS) entry which is preliminary data.</text>
</comment>
<proteinExistence type="predicted"/>
<reference evidence="2 3" key="1">
    <citation type="submission" date="2022-12" db="EMBL/GenBank/DDBJ databases">
        <title>Genomic features and morphological characterization of a novel Knufia sp. strain isolated from spacecraft assembly facility.</title>
        <authorList>
            <person name="Teixeira M."/>
            <person name="Chander A.M."/>
            <person name="Stajich J.E."/>
            <person name="Venkateswaran K."/>
        </authorList>
    </citation>
    <scope>NUCLEOTIDE SEQUENCE [LARGE SCALE GENOMIC DNA]</scope>
    <source>
        <strain evidence="2 3">FJI-L2-BK-P2</strain>
    </source>
</reference>
<organism evidence="2 3">
    <name type="scientific">Knufia fluminis</name>
    <dbReference type="NCBI Taxonomy" id="191047"/>
    <lineage>
        <taxon>Eukaryota</taxon>
        <taxon>Fungi</taxon>
        <taxon>Dikarya</taxon>
        <taxon>Ascomycota</taxon>
        <taxon>Pezizomycotina</taxon>
        <taxon>Eurotiomycetes</taxon>
        <taxon>Chaetothyriomycetidae</taxon>
        <taxon>Chaetothyriales</taxon>
        <taxon>Trichomeriaceae</taxon>
        <taxon>Knufia</taxon>
    </lineage>
</organism>
<evidence type="ECO:0000313" key="3">
    <source>
        <dbReference type="Proteomes" id="UP001316803"/>
    </source>
</evidence>
<dbReference type="EMBL" id="JAKLMC020000009">
    <property type="protein sequence ID" value="KAK5954228.1"/>
    <property type="molecule type" value="Genomic_DNA"/>
</dbReference>
<gene>
    <name evidence="2" type="ORF">OHC33_004801</name>
</gene>
<feature type="compositionally biased region" description="Basic and acidic residues" evidence="1">
    <location>
        <begin position="679"/>
        <end position="692"/>
    </location>
</feature>
<protein>
    <recommendedName>
        <fullName evidence="4">LPXTG-motif cell wall anchor domain protein</fullName>
    </recommendedName>
</protein>
<dbReference type="AlphaFoldDB" id="A0AAN8EF92"/>
<feature type="region of interest" description="Disordered" evidence="1">
    <location>
        <begin position="721"/>
        <end position="740"/>
    </location>
</feature>
<accession>A0AAN8EF92</accession>
<feature type="region of interest" description="Disordered" evidence="1">
    <location>
        <begin position="750"/>
        <end position="823"/>
    </location>
</feature>
<feature type="compositionally biased region" description="Low complexity" evidence="1">
    <location>
        <begin position="722"/>
        <end position="736"/>
    </location>
</feature>
<evidence type="ECO:0000313" key="2">
    <source>
        <dbReference type="EMBL" id="KAK5954228.1"/>
    </source>
</evidence>
<name>A0AAN8EF92_9EURO</name>
<feature type="compositionally biased region" description="Polar residues" evidence="1">
    <location>
        <begin position="323"/>
        <end position="338"/>
    </location>
</feature>
<feature type="region of interest" description="Disordered" evidence="1">
    <location>
        <begin position="177"/>
        <end position="410"/>
    </location>
</feature>
<feature type="region of interest" description="Disordered" evidence="1">
    <location>
        <begin position="613"/>
        <end position="641"/>
    </location>
</feature>
<feature type="compositionally biased region" description="Polar residues" evidence="1">
    <location>
        <begin position="629"/>
        <end position="639"/>
    </location>
</feature>
<feature type="region of interest" description="Disordered" evidence="1">
    <location>
        <begin position="1"/>
        <end position="20"/>
    </location>
</feature>
<feature type="region of interest" description="Disordered" evidence="1">
    <location>
        <begin position="679"/>
        <end position="712"/>
    </location>
</feature>
<evidence type="ECO:0008006" key="4">
    <source>
        <dbReference type="Google" id="ProtNLM"/>
    </source>
</evidence>
<feature type="compositionally biased region" description="Low complexity" evidence="1">
    <location>
        <begin position="754"/>
        <end position="765"/>
    </location>
</feature>
<feature type="compositionally biased region" description="Basic and acidic residues" evidence="1">
    <location>
        <begin position="788"/>
        <end position="799"/>
    </location>
</feature>